<dbReference type="PANTHER" id="PTHR37017:SF11">
    <property type="entry name" value="ESTERASE_LIPASE_THIOESTERASE DOMAIN-CONTAINING PROTEIN"/>
    <property type="match status" value="1"/>
</dbReference>
<dbReference type="GO" id="GO:0016787">
    <property type="term" value="F:hydrolase activity"/>
    <property type="evidence" value="ECO:0007669"/>
    <property type="project" value="UniProtKB-KW"/>
</dbReference>
<gene>
    <name evidence="2" type="ORF">C5613_39260</name>
</gene>
<accession>A0A2S8IJV2</accession>
<evidence type="ECO:0000313" key="2">
    <source>
        <dbReference type="EMBL" id="PQP15066.1"/>
    </source>
</evidence>
<dbReference type="Pfam" id="PF12697">
    <property type="entry name" value="Abhydrolase_6"/>
    <property type="match status" value="1"/>
</dbReference>
<dbReference type="InterPro" id="IPR052897">
    <property type="entry name" value="Sec-Metab_Biosynth_Hydrolase"/>
</dbReference>
<name>A0A2S8IJV2_RHOOP</name>
<sequence length="253" mass="26709">MTVHIANNGGSMSSDSHQRLTVLLVHGAWHGAWCWQDVKEKLIRNGLAVETVDLPSANPQGGQRAGLHDDARVVRSALDSIEGNVIAVAHSYGGLPLSEGAAGASNVAHLIYLAAFQLDIGESLWSAIGGQPTSWLQIRDDATMPTDAREIFFGDVDEDVADAATAKLSPQSLSSFQEVQIAAAWISTPSTYIICENDNAIPAPAQEAMSARAGHTVRLASSHSAFLSRPDDVAKIITDHANSMSAGFSLSTP</sequence>
<dbReference type="AlphaFoldDB" id="A0A2S8IJV2"/>
<comment type="caution">
    <text evidence="2">The sequence shown here is derived from an EMBL/GenBank/DDBJ whole genome shotgun (WGS) entry which is preliminary data.</text>
</comment>
<dbReference type="Proteomes" id="UP000239290">
    <property type="component" value="Unassembled WGS sequence"/>
</dbReference>
<dbReference type="SUPFAM" id="SSF53474">
    <property type="entry name" value="alpha/beta-Hydrolases"/>
    <property type="match status" value="1"/>
</dbReference>
<evidence type="ECO:0000259" key="1">
    <source>
        <dbReference type="Pfam" id="PF12697"/>
    </source>
</evidence>
<organism evidence="2 3">
    <name type="scientific">Rhodococcus opacus</name>
    <name type="common">Nocardia opaca</name>
    <dbReference type="NCBI Taxonomy" id="37919"/>
    <lineage>
        <taxon>Bacteria</taxon>
        <taxon>Bacillati</taxon>
        <taxon>Actinomycetota</taxon>
        <taxon>Actinomycetes</taxon>
        <taxon>Mycobacteriales</taxon>
        <taxon>Nocardiaceae</taxon>
        <taxon>Rhodococcus</taxon>
    </lineage>
</organism>
<proteinExistence type="predicted"/>
<keyword evidence="2" id="KW-0378">Hydrolase</keyword>
<dbReference type="InterPro" id="IPR029058">
    <property type="entry name" value="AB_hydrolase_fold"/>
</dbReference>
<dbReference type="EMBL" id="PUIO01000079">
    <property type="protein sequence ID" value="PQP15066.1"/>
    <property type="molecule type" value="Genomic_DNA"/>
</dbReference>
<dbReference type="Gene3D" id="3.40.50.1820">
    <property type="entry name" value="alpha/beta hydrolase"/>
    <property type="match status" value="1"/>
</dbReference>
<reference evidence="3" key="1">
    <citation type="submission" date="2018-02" db="EMBL/GenBank/DDBJ databases">
        <title>Draft genome sequencing of Rhodococcus opacus KU647198.</title>
        <authorList>
            <person name="Zheng B.-X."/>
        </authorList>
    </citation>
    <scope>NUCLEOTIDE SEQUENCE [LARGE SCALE GENOMIC DNA]</scope>
    <source>
        <strain evidence="3">04-OD7</strain>
    </source>
</reference>
<dbReference type="InterPro" id="IPR000073">
    <property type="entry name" value="AB_hydrolase_1"/>
</dbReference>
<dbReference type="PANTHER" id="PTHR37017">
    <property type="entry name" value="AB HYDROLASE-1 DOMAIN-CONTAINING PROTEIN-RELATED"/>
    <property type="match status" value="1"/>
</dbReference>
<evidence type="ECO:0000313" key="3">
    <source>
        <dbReference type="Proteomes" id="UP000239290"/>
    </source>
</evidence>
<protein>
    <submittedName>
        <fullName evidence="2">Alpha/beta hydrolase</fullName>
    </submittedName>
</protein>
<feature type="domain" description="AB hydrolase-1" evidence="1">
    <location>
        <begin position="22"/>
        <end position="235"/>
    </location>
</feature>